<gene>
    <name evidence="1" type="ORF">MICPUCDRAFT_51859</name>
</gene>
<dbReference type="KEGG" id="mpp:MICPUCDRAFT_51859"/>
<name>C1N259_MICPC</name>
<protein>
    <submittedName>
        <fullName evidence="1">Predicted protein</fullName>
    </submittedName>
</protein>
<sequence length="133" mass="15518">MVQIKCTVTHGKEFQLSEYRAIPEKDGNHPGYYCVNNVDVVVPPEMTYAEFRKTMNKSWTKLYQNFRMTQPMYDELYRWEMNSNESLGDIKGPDGQAVRDHKRTPVVDGEHTLNMREIPPQGYEYLCAMCVVS</sequence>
<accession>C1N259</accession>
<keyword evidence="2" id="KW-1185">Reference proteome</keyword>
<evidence type="ECO:0000313" key="2">
    <source>
        <dbReference type="Proteomes" id="UP000001876"/>
    </source>
</evidence>
<reference evidence="1 2" key="1">
    <citation type="journal article" date="2009" name="Science">
        <title>Green evolution and dynamic adaptations revealed by genomes of the marine picoeukaryotes Micromonas.</title>
        <authorList>
            <person name="Worden A.Z."/>
            <person name="Lee J.H."/>
            <person name="Mock T."/>
            <person name="Rouze P."/>
            <person name="Simmons M.P."/>
            <person name="Aerts A.L."/>
            <person name="Allen A.E."/>
            <person name="Cuvelier M.L."/>
            <person name="Derelle E."/>
            <person name="Everett M.V."/>
            <person name="Foulon E."/>
            <person name="Grimwood J."/>
            <person name="Gundlach H."/>
            <person name="Henrissat B."/>
            <person name="Napoli C."/>
            <person name="McDonald S.M."/>
            <person name="Parker M.S."/>
            <person name="Rombauts S."/>
            <person name="Salamov A."/>
            <person name="Von Dassow P."/>
            <person name="Badger J.H."/>
            <person name="Coutinho P.M."/>
            <person name="Demir E."/>
            <person name="Dubchak I."/>
            <person name="Gentemann C."/>
            <person name="Eikrem W."/>
            <person name="Gready J.E."/>
            <person name="John U."/>
            <person name="Lanier W."/>
            <person name="Lindquist E.A."/>
            <person name="Lucas S."/>
            <person name="Mayer K.F."/>
            <person name="Moreau H."/>
            <person name="Not F."/>
            <person name="Otillar R."/>
            <person name="Panaud O."/>
            <person name="Pangilinan J."/>
            <person name="Paulsen I."/>
            <person name="Piegu B."/>
            <person name="Poliakov A."/>
            <person name="Robbens S."/>
            <person name="Schmutz J."/>
            <person name="Toulza E."/>
            <person name="Wyss T."/>
            <person name="Zelensky A."/>
            <person name="Zhou K."/>
            <person name="Armbrust E.V."/>
            <person name="Bhattacharya D."/>
            <person name="Goodenough U.W."/>
            <person name="Van de Peer Y."/>
            <person name="Grigoriev I.V."/>
        </authorList>
    </citation>
    <scope>NUCLEOTIDE SEQUENCE [LARGE SCALE GENOMIC DNA]</scope>
    <source>
        <strain evidence="1 2">CCMP1545</strain>
    </source>
</reference>
<dbReference type="Proteomes" id="UP000001876">
    <property type="component" value="Unassembled WGS sequence"/>
</dbReference>
<dbReference type="RefSeq" id="XP_003062234.1">
    <property type="nucleotide sequence ID" value="XM_003062188.1"/>
</dbReference>
<evidence type="ECO:0000313" key="1">
    <source>
        <dbReference type="EMBL" id="EEH53946.1"/>
    </source>
</evidence>
<dbReference type="AlphaFoldDB" id="C1N259"/>
<organism evidence="2">
    <name type="scientific">Micromonas pusilla (strain CCMP1545)</name>
    <name type="common">Picoplanktonic green alga</name>
    <dbReference type="NCBI Taxonomy" id="564608"/>
    <lineage>
        <taxon>Eukaryota</taxon>
        <taxon>Viridiplantae</taxon>
        <taxon>Chlorophyta</taxon>
        <taxon>Mamiellophyceae</taxon>
        <taxon>Mamiellales</taxon>
        <taxon>Mamiellaceae</taxon>
        <taxon>Micromonas</taxon>
    </lineage>
</organism>
<dbReference type="EMBL" id="GG663745">
    <property type="protein sequence ID" value="EEH53946.1"/>
    <property type="molecule type" value="Genomic_DNA"/>
</dbReference>
<proteinExistence type="predicted"/>
<dbReference type="GeneID" id="9687474"/>